<dbReference type="EMBL" id="CM042018">
    <property type="protein sequence ID" value="KAI3826787.1"/>
    <property type="molecule type" value="Genomic_DNA"/>
</dbReference>
<protein>
    <submittedName>
        <fullName evidence="1">Uncharacterized protein</fullName>
    </submittedName>
</protein>
<comment type="caution">
    <text evidence="1">The sequence shown here is derived from an EMBL/GenBank/DDBJ whole genome shotgun (WGS) entry which is preliminary data.</text>
</comment>
<name>A0ACB9K3F8_9ASTR</name>
<sequence length="131" mass="15378">MSDISRYLEDKWAVGDVFDDGTTEKKDPLGYYKSWNHIIGGDLSASQLRTGEYFLHSVEFLRNLFSSSFPNAHYKEKTIWFNAFSSEEVRHNWSRIEVDAFKTELQTEDRSKNNKRIAKLSSGETLKFRRK</sequence>
<proteinExistence type="predicted"/>
<evidence type="ECO:0000313" key="1">
    <source>
        <dbReference type="EMBL" id="KAI3826787.1"/>
    </source>
</evidence>
<reference evidence="1 2" key="2">
    <citation type="journal article" date="2022" name="Mol. Ecol. Resour.">
        <title>The genomes of chicory, endive, great burdock and yacon provide insights into Asteraceae paleo-polyploidization history and plant inulin production.</title>
        <authorList>
            <person name="Fan W."/>
            <person name="Wang S."/>
            <person name="Wang H."/>
            <person name="Wang A."/>
            <person name="Jiang F."/>
            <person name="Liu H."/>
            <person name="Zhao H."/>
            <person name="Xu D."/>
            <person name="Zhang Y."/>
        </authorList>
    </citation>
    <scope>NUCLEOTIDE SEQUENCE [LARGE SCALE GENOMIC DNA]</scope>
    <source>
        <strain evidence="2">cv. Yunnan</strain>
        <tissue evidence="1">Leaves</tissue>
    </source>
</reference>
<evidence type="ECO:0000313" key="2">
    <source>
        <dbReference type="Proteomes" id="UP001056120"/>
    </source>
</evidence>
<gene>
    <name evidence="1" type="ORF">L1987_00843</name>
</gene>
<keyword evidence="2" id="KW-1185">Reference proteome</keyword>
<organism evidence="1 2">
    <name type="scientific">Smallanthus sonchifolius</name>
    <dbReference type="NCBI Taxonomy" id="185202"/>
    <lineage>
        <taxon>Eukaryota</taxon>
        <taxon>Viridiplantae</taxon>
        <taxon>Streptophyta</taxon>
        <taxon>Embryophyta</taxon>
        <taxon>Tracheophyta</taxon>
        <taxon>Spermatophyta</taxon>
        <taxon>Magnoliopsida</taxon>
        <taxon>eudicotyledons</taxon>
        <taxon>Gunneridae</taxon>
        <taxon>Pentapetalae</taxon>
        <taxon>asterids</taxon>
        <taxon>campanulids</taxon>
        <taxon>Asterales</taxon>
        <taxon>Asteraceae</taxon>
        <taxon>Asteroideae</taxon>
        <taxon>Heliantheae alliance</taxon>
        <taxon>Millerieae</taxon>
        <taxon>Smallanthus</taxon>
    </lineage>
</organism>
<dbReference type="Proteomes" id="UP001056120">
    <property type="component" value="Linkage Group LG01"/>
</dbReference>
<reference evidence="2" key="1">
    <citation type="journal article" date="2022" name="Mol. Ecol. Resour.">
        <title>The genomes of chicory, endive, great burdock and yacon provide insights into Asteraceae palaeo-polyploidization history and plant inulin production.</title>
        <authorList>
            <person name="Fan W."/>
            <person name="Wang S."/>
            <person name="Wang H."/>
            <person name="Wang A."/>
            <person name="Jiang F."/>
            <person name="Liu H."/>
            <person name="Zhao H."/>
            <person name="Xu D."/>
            <person name="Zhang Y."/>
        </authorList>
    </citation>
    <scope>NUCLEOTIDE SEQUENCE [LARGE SCALE GENOMIC DNA]</scope>
    <source>
        <strain evidence="2">cv. Yunnan</strain>
    </source>
</reference>
<accession>A0ACB9K3F8</accession>